<accession>A0A6J7I370</accession>
<dbReference type="EMBL" id="CAFBMX010000003">
    <property type="protein sequence ID" value="CAB4925037.1"/>
    <property type="molecule type" value="Genomic_DNA"/>
</dbReference>
<evidence type="ECO:0000256" key="6">
    <source>
        <dbReference type="ARBA" id="ARBA00023033"/>
    </source>
</evidence>
<dbReference type="Gene3D" id="1.10.630.10">
    <property type="entry name" value="Cytochrome P450"/>
    <property type="match status" value="1"/>
</dbReference>
<protein>
    <submittedName>
        <fullName evidence="7">Unannotated protein</fullName>
    </submittedName>
</protein>
<dbReference type="InterPro" id="IPR036396">
    <property type="entry name" value="Cyt_P450_sf"/>
</dbReference>
<dbReference type="PRINTS" id="PR00359">
    <property type="entry name" value="BP450"/>
</dbReference>
<keyword evidence="4" id="KW-0560">Oxidoreductase</keyword>
<dbReference type="SUPFAM" id="SSF48264">
    <property type="entry name" value="Cytochrome P450"/>
    <property type="match status" value="1"/>
</dbReference>
<name>A0A6J7I370_9ZZZZ</name>
<dbReference type="GO" id="GO:0020037">
    <property type="term" value="F:heme binding"/>
    <property type="evidence" value="ECO:0007669"/>
    <property type="project" value="InterPro"/>
</dbReference>
<dbReference type="GO" id="GO:0005506">
    <property type="term" value="F:iron ion binding"/>
    <property type="evidence" value="ECO:0007669"/>
    <property type="project" value="InterPro"/>
</dbReference>
<evidence type="ECO:0000256" key="4">
    <source>
        <dbReference type="ARBA" id="ARBA00023002"/>
    </source>
</evidence>
<evidence type="ECO:0000256" key="1">
    <source>
        <dbReference type="ARBA" id="ARBA00010617"/>
    </source>
</evidence>
<keyword evidence="5" id="KW-0408">Iron</keyword>
<keyword evidence="3" id="KW-0479">Metal-binding</keyword>
<reference evidence="7" key="1">
    <citation type="submission" date="2020-05" db="EMBL/GenBank/DDBJ databases">
        <authorList>
            <person name="Chiriac C."/>
            <person name="Salcher M."/>
            <person name="Ghai R."/>
            <person name="Kavagutti S V."/>
        </authorList>
    </citation>
    <scope>NUCLEOTIDE SEQUENCE</scope>
</reference>
<evidence type="ECO:0000256" key="3">
    <source>
        <dbReference type="ARBA" id="ARBA00022723"/>
    </source>
</evidence>
<dbReference type="FunFam" id="1.10.630.10:FF:000018">
    <property type="entry name" value="Cytochrome P450 monooxygenase"/>
    <property type="match status" value="1"/>
</dbReference>
<sequence>MDAAGCPAHAGFTMMDPEFLADPYAVFQGLRDDPVFYAPDLDVYVVTRYAEVDAVLTRPEDFSSSVTLTPVTPPGPEALEILAAVDFYRPPNLINADAPRHTKVRRYVQEAMSPRRLRALEPVVTDWAGGRIDEMVARGHGDVFADLAFPLPALTGFSLLGFPAEDIELLKSWCANRVAFTYGRAAPDEQVRIATSVANFWRYTNDFVAQRIAEPVDDLASDLARRHLEEPEEFTPRDVATVLFEMAVASHETTTNALTNGLRRLLEHRDQWEALVADPSRITNAVEECLRFDGSVMGWRRRATRDVELAGVTIPADATVLILLASANHDPERFERPEAFDVCRKEARSHMTFGKGVHFCQGAPLARMELRVVLELLTARAPDMRIVPGQHYSFTPNITMRGLNQLLVEFPAAAAA</sequence>
<comment type="similarity">
    <text evidence="1">Belongs to the cytochrome P450 family.</text>
</comment>
<organism evidence="7">
    <name type="scientific">freshwater metagenome</name>
    <dbReference type="NCBI Taxonomy" id="449393"/>
    <lineage>
        <taxon>unclassified sequences</taxon>
        <taxon>metagenomes</taxon>
        <taxon>ecological metagenomes</taxon>
    </lineage>
</organism>
<dbReference type="PANTHER" id="PTHR46696">
    <property type="entry name" value="P450, PUTATIVE (EUROFUNG)-RELATED"/>
    <property type="match status" value="1"/>
</dbReference>
<gene>
    <name evidence="7" type="ORF">UFOPK3674_00795</name>
</gene>
<keyword evidence="6" id="KW-0503">Monooxygenase</keyword>
<keyword evidence="2" id="KW-0349">Heme</keyword>
<dbReference type="GO" id="GO:0008395">
    <property type="term" value="F:steroid hydroxylase activity"/>
    <property type="evidence" value="ECO:0007669"/>
    <property type="project" value="TreeGrafter"/>
</dbReference>
<evidence type="ECO:0000313" key="7">
    <source>
        <dbReference type="EMBL" id="CAB4925037.1"/>
    </source>
</evidence>
<dbReference type="PANTHER" id="PTHR46696:SF4">
    <property type="entry name" value="BIOTIN BIOSYNTHESIS CYTOCHROME P450"/>
    <property type="match status" value="1"/>
</dbReference>
<dbReference type="GO" id="GO:0006707">
    <property type="term" value="P:cholesterol catabolic process"/>
    <property type="evidence" value="ECO:0007669"/>
    <property type="project" value="TreeGrafter"/>
</dbReference>
<evidence type="ECO:0000256" key="5">
    <source>
        <dbReference type="ARBA" id="ARBA00023004"/>
    </source>
</evidence>
<dbReference type="CDD" id="cd11078">
    <property type="entry name" value="CYP130-like"/>
    <property type="match status" value="1"/>
</dbReference>
<dbReference type="AlphaFoldDB" id="A0A6J7I370"/>
<proteinExistence type="inferred from homology"/>
<dbReference type="InterPro" id="IPR001128">
    <property type="entry name" value="Cyt_P450"/>
</dbReference>
<dbReference type="InterPro" id="IPR002397">
    <property type="entry name" value="Cyt_P450_B"/>
</dbReference>
<evidence type="ECO:0000256" key="2">
    <source>
        <dbReference type="ARBA" id="ARBA00022617"/>
    </source>
</evidence>
<dbReference type="Pfam" id="PF00067">
    <property type="entry name" value="p450"/>
    <property type="match status" value="1"/>
</dbReference>
<dbReference type="GO" id="GO:0036199">
    <property type="term" value="F:cholest-4-en-3-one 26-monooxygenase activity"/>
    <property type="evidence" value="ECO:0007669"/>
    <property type="project" value="TreeGrafter"/>
</dbReference>